<evidence type="ECO:0008006" key="4">
    <source>
        <dbReference type="Google" id="ProtNLM"/>
    </source>
</evidence>
<feature type="region of interest" description="Disordered" evidence="1">
    <location>
        <begin position="193"/>
        <end position="244"/>
    </location>
</feature>
<dbReference type="RefSeq" id="WP_140402325.1">
    <property type="nucleotide sequence ID" value="NZ_CADFGW010000019.1"/>
</dbReference>
<evidence type="ECO:0000313" key="2">
    <source>
        <dbReference type="EMBL" id="SAJ96556.1"/>
    </source>
</evidence>
<comment type="caution">
    <text evidence="2">The sequence shown here is derived from an EMBL/GenBank/DDBJ whole genome shotgun (WGS) entry which is preliminary data.</text>
</comment>
<feature type="compositionally biased region" description="Basic and acidic residues" evidence="1">
    <location>
        <begin position="225"/>
        <end position="238"/>
    </location>
</feature>
<dbReference type="Proteomes" id="UP000196218">
    <property type="component" value="Unassembled WGS sequence"/>
</dbReference>
<accession>A0ABD7L6V3</accession>
<feature type="region of interest" description="Disordered" evidence="1">
    <location>
        <begin position="1"/>
        <end position="91"/>
    </location>
</feature>
<dbReference type="EMBL" id="FKJW01000004">
    <property type="protein sequence ID" value="SAJ96556.1"/>
    <property type="molecule type" value="Genomic_DNA"/>
</dbReference>
<proteinExistence type="predicted"/>
<evidence type="ECO:0000313" key="3">
    <source>
        <dbReference type="Proteomes" id="UP000196218"/>
    </source>
</evidence>
<reference evidence="2 3" key="1">
    <citation type="submission" date="2016-04" db="EMBL/GenBank/DDBJ databases">
        <authorList>
            <person name="Peeters C."/>
        </authorList>
    </citation>
    <scope>NUCLEOTIDE SEQUENCE [LARGE SCALE GENOMIC DNA]</scope>
    <source>
        <strain evidence="2">LMG 29311</strain>
    </source>
</reference>
<gene>
    <name evidence="2" type="ORF">UA18_03449</name>
</gene>
<sequence>MSDVQTDTQVDNDQQTTDTQQVDQQQPEQRQQPDTSWVPKRISEITAARRAAEARAEQAEAELARLRAQSTAGTDSVNQQSHAAPSSQSVEELAKAYAARMVREQTEQQTLQSRIAAINEAGSKEFGDDFEKATQNLHMAGIGGPEFLRVLTSIDGAEKLVTWLGKTENLNEAMRIASLDPVQMGIEMTKLAPKAAKSLSKQISKAPPPIDPLEGGGGASDGSEPDPKDTQKWMEWRRKNARRR</sequence>
<feature type="compositionally biased region" description="Polar residues" evidence="1">
    <location>
        <begin position="70"/>
        <end position="90"/>
    </location>
</feature>
<feature type="compositionally biased region" description="Low complexity" evidence="1">
    <location>
        <begin position="1"/>
        <end position="35"/>
    </location>
</feature>
<name>A0ABD7L6V3_9BURK</name>
<evidence type="ECO:0000256" key="1">
    <source>
        <dbReference type="SAM" id="MobiDB-lite"/>
    </source>
</evidence>
<feature type="compositionally biased region" description="Basic and acidic residues" evidence="1">
    <location>
        <begin position="50"/>
        <end position="65"/>
    </location>
</feature>
<dbReference type="AlphaFoldDB" id="A0ABD7L6V3"/>
<protein>
    <recommendedName>
        <fullName evidence="4">Scaffolding protein</fullName>
    </recommendedName>
</protein>
<organism evidence="2 3">
    <name type="scientific">Burkholderia multivorans</name>
    <dbReference type="NCBI Taxonomy" id="87883"/>
    <lineage>
        <taxon>Bacteria</taxon>
        <taxon>Pseudomonadati</taxon>
        <taxon>Pseudomonadota</taxon>
        <taxon>Betaproteobacteria</taxon>
        <taxon>Burkholderiales</taxon>
        <taxon>Burkholderiaceae</taxon>
        <taxon>Burkholderia</taxon>
        <taxon>Burkholderia cepacia complex</taxon>
    </lineage>
</organism>